<name>A0A6I4VZJ7_9BACL</name>
<dbReference type="RefSeq" id="WP_160802704.1">
    <property type="nucleotide sequence ID" value="NZ_WUUL01000013.1"/>
</dbReference>
<gene>
    <name evidence="1" type="ORF">GSM42_16865</name>
</gene>
<sequence length="52" mass="5912">MKMVKSFAQKFYRGLLFIVLLAVLMLCTILLITFLADPSRMIETIKATFGIT</sequence>
<keyword evidence="2" id="KW-1185">Reference proteome</keyword>
<dbReference type="AlphaFoldDB" id="A0A6I4VZJ7"/>
<dbReference type="EMBL" id="WUUL01000013">
    <property type="protein sequence ID" value="MXQ55355.1"/>
    <property type="molecule type" value="Genomic_DNA"/>
</dbReference>
<dbReference type="Proteomes" id="UP000430692">
    <property type="component" value="Unassembled WGS sequence"/>
</dbReference>
<organism evidence="1 2">
    <name type="scientific">Shimazuella alba</name>
    <dbReference type="NCBI Taxonomy" id="2690964"/>
    <lineage>
        <taxon>Bacteria</taxon>
        <taxon>Bacillati</taxon>
        <taxon>Bacillota</taxon>
        <taxon>Bacilli</taxon>
        <taxon>Bacillales</taxon>
        <taxon>Thermoactinomycetaceae</taxon>
        <taxon>Shimazuella</taxon>
    </lineage>
</organism>
<accession>A0A6I4VZJ7</accession>
<evidence type="ECO:0000313" key="2">
    <source>
        <dbReference type="Proteomes" id="UP000430692"/>
    </source>
</evidence>
<reference evidence="1 2" key="1">
    <citation type="submission" date="2019-12" db="EMBL/GenBank/DDBJ databases">
        <title>Whole-genome analyses of novel actinobacteria.</title>
        <authorList>
            <person name="Sahin N."/>
            <person name="Saygin H."/>
        </authorList>
    </citation>
    <scope>NUCLEOTIDE SEQUENCE [LARGE SCALE GENOMIC DNA]</scope>
    <source>
        <strain evidence="1 2">KC615</strain>
    </source>
</reference>
<protein>
    <submittedName>
        <fullName evidence="1">Uncharacterized protein</fullName>
    </submittedName>
</protein>
<evidence type="ECO:0000313" key="1">
    <source>
        <dbReference type="EMBL" id="MXQ55355.1"/>
    </source>
</evidence>
<proteinExistence type="predicted"/>
<comment type="caution">
    <text evidence="1">The sequence shown here is derived from an EMBL/GenBank/DDBJ whole genome shotgun (WGS) entry which is preliminary data.</text>
</comment>